<evidence type="ECO:0000313" key="3">
    <source>
        <dbReference type="Proteomes" id="UP000297604"/>
    </source>
</evidence>
<sequence>MSVGATVVMALSVGMATAPPASAAAYGTGAVAVKGPNSEFVPGVDVEIRQGDCSGQTVWFTTTGNTPNAYGAFGITLEVGRYCLLTRQVPADYMYASASTFDVVAGPGNWFTAWLPYGVVVGSVVAKDAWGARIDGVNALVRWGSCTAPGQGVWQNVTSTSRWLDGSFSVSLTAGVYCTSVIGVPAGYTIPVPVQTDVRHPSPAQIVLWIPASPS</sequence>
<protein>
    <submittedName>
        <fullName evidence="2">Uncharacterized protein</fullName>
    </submittedName>
</protein>
<evidence type="ECO:0000313" key="2">
    <source>
        <dbReference type="EMBL" id="TFC19382.1"/>
    </source>
</evidence>
<keyword evidence="3" id="KW-1185">Reference proteome</keyword>
<dbReference type="Proteomes" id="UP000297604">
    <property type="component" value="Unassembled WGS sequence"/>
</dbReference>
<gene>
    <name evidence="2" type="ORF">E3O46_12505</name>
</gene>
<dbReference type="EMBL" id="SOFS01000025">
    <property type="protein sequence ID" value="TFC19382.1"/>
    <property type="molecule type" value="Genomic_DNA"/>
</dbReference>
<organism evidence="2 3">
    <name type="scientific">Cryobacterium glucosi</name>
    <dbReference type="NCBI Taxonomy" id="1259175"/>
    <lineage>
        <taxon>Bacteria</taxon>
        <taxon>Bacillati</taxon>
        <taxon>Actinomycetota</taxon>
        <taxon>Actinomycetes</taxon>
        <taxon>Micrococcales</taxon>
        <taxon>Microbacteriaceae</taxon>
        <taxon>Cryobacterium</taxon>
    </lineage>
</organism>
<accession>A0ABY2INL0</accession>
<proteinExistence type="predicted"/>
<evidence type="ECO:0000256" key="1">
    <source>
        <dbReference type="SAM" id="SignalP"/>
    </source>
</evidence>
<reference evidence="2 3" key="1">
    <citation type="submission" date="2019-03" db="EMBL/GenBank/DDBJ databases">
        <title>Genomics of glacier-inhabiting Cryobacterium strains.</title>
        <authorList>
            <person name="Liu Q."/>
            <person name="Xin Y.-H."/>
        </authorList>
    </citation>
    <scope>NUCLEOTIDE SEQUENCE [LARGE SCALE GENOMIC DNA]</scope>
    <source>
        <strain evidence="2 3">MDB1-5</strain>
    </source>
</reference>
<feature type="chain" id="PRO_5046288167" evidence="1">
    <location>
        <begin position="24"/>
        <end position="215"/>
    </location>
</feature>
<keyword evidence="1" id="KW-0732">Signal</keyword>
<name>A0ABY2INL0_9MICO</name>
<dbReference type="RefSeq" id="WP_134449060.1">
    <property type="nucleotide sequence ID" value="NZ_SOFS01000025.1"/>
</dbReference>
<feature type="signal peptide" evidence="1">
    <location>
        <begin position="1"/>
        <end position="23"/>
    </location>
</feature>
<comment type="caution">
    <text evidence="2">The sequence shown here is derived from an EMBL/GenBank/DDBJ whole genome shotgun (WGS) entry which is preliminary data.</text>
</comment>